<keyword evidence="11" id="KW-0961">Cell wall biogenesis/degradation</keyword>
<dbReference type="PANTHER" id="PTHR31321:SF57">
    <property type="entry name" value="PECTINESTERASE 53-RELATED"/>
    <property type="match status" value="1"/>
</dbReference>
<feature type="active site" evidence="10">
    <location>
        <position position="207"/>
    </location>
</feature>
<evidence type="ECO:0000256" key="2">
    <source>
        <dbReference type="ARBA" id="ARBA00005184"/>
    </source>
</evidence>
<evidence type="ECO:0000313" key="16">
    <source>
        <dbReference type="EMBL" id="KAA1092770.1"/>
    </source>
</evidence>
<evidence type="ECO:0000256" key="4">
    <source>
        <dbReference type="ARBA" id="ARBA00013229"/>
    </source>
</evidence>
<evidence type="ECO:0000256" key="5">
    <source>
        <dbReference type="ARBA" id="ARBA00022525"/>
    </source>
</evidence>
<evidence type="ECO:0000256" key="3">
    <source>
        <dbReference type="ARBA" id="ARBA00008891"/>
    </source>
</evidence>
<dbReference type="GO" id="GO:0045490">
    <property type="term" value="P:pectin catabolic process"/>
    <property type="evidence" value="ECO:0007669"/>
    <property type="project" value="UniProtKB-UniRule"/>
</dbReference>
<dbReference type="EMBL" id="VSWC01000080">
    <property type="protein sequence ID" value="KAA1092770.1"/>
    <property type="molecule type" value="Genomic_DNA"/>
</dbReference>
<dbReference type="Pfam" id="PF01095">
    <property type="entry name" value="Pectinesterase"/>
    <property type="match status" value="1"/>
</dbReference>
<keyword evidence="8 11" id="KW-0063">Aspartyl esterase</keyword>
<evidence type="ECO:0000256" key="6">
    <source>
        <dbReference type="ARBA" id="ARBA00022729"/>
    </source>
</evidence>
<dbReference type="SUPFAM" id="SSF51126">
    <property type="entry name" value="Pectin lyase-like"/>
    <property type="match status" value="1"/>
</dbReference>
<evidence type="ECO:0000259" key="14">
    <source>
        <dbReference type="Pfam" id="PF01095"/>
    </source>
</evidence>
<evidence type="ECO:0000256" key="13">
    <source>
        <dbReference type="SAM" id="Phobius"/>
    </source>
</evidence>
<feature type="region of interest" description="Disordered" evidence="12">
    <location>
        <begin position="313"/>
        <end position="332"/>
    </location>
</feature>
<keyword evidence="6" id="KW-0732">Signal</keyword>
<gene>
    <name evidence="16" type="ORF">PGT21_013624</name>
    <name evidence="15" type="ORF">PGTUg99_014342</name>
</gene>
<keyword evidence="5 11" id="KW-0964">Secreted</keyword>
<evidence type="ECO:0000256" key="1">
    <source>
        <dbReference type="ARBA" id="ARBA00004613"/>
    </source>
</evidence>
<dbReference type="InterPro" id="IPR000070">
    <property type="entry name" value="Pectinesterase_cat"/>
</dbReference>
<dbReference type="EC" id="3.1.1.11" evidence="4 11"/>
<dbReference type="GO" id="GO:0030599">
    <property type="term" value="F:pectinesterase activity"/>
    <property type="evidence" value="ECO:0007669"/>
    <property type="project" value="UniProtKB-UniRule"/>
</dbReference>
<evidence type="ECO:0000256" key="9">
    <source>
        <dbReference type="ARBA" id="ARBA00047928"/>
    </source>
</evidence>
<dbReference type="GO" id="GO:0042545">
    <property type="term" value="P:cell wall modification"/>
    <property type="evidence" value="ECO:0007669"/>
    <property type="project" value="UniProtKB-UniRule"/>
</dbReference>
<evidence type="ECO:0000256" key="10">
    <source>
        <dbReference type="PROSITE-ProRule" id="PRU10040"/>
    </source>
</evidence>
<feature type="domain" description="Pectinesterase catalytic" evidence="14">
    <location>
        <begin position="57"/>
        <end position="324"/>
    </location>
</feature>
<dbReference type="Proteomes" id="UP000324748">
    <property type="component" value="Unassembled WGS sequence"/>
</dbReference>
<comment type="function">
    <text evidence="11">Involved in maceration and soft-rotting of plant tissue.</text>
</comment>
<dbReference type="Proteomes" id="UP000325313">
    <property type="component" value="Unassembled WGS sequence"/>
</dbReference>
<evidence type="ECO:0000256" key="8">
    <source>
        <dbReference type="ARBA" id="ARBA00023085"/>
    </source>
</evidence>
<proteinExistence type="inferred from homology"/>
<comment type="caution">
    <text evidence="15">The sequence shown here is derived from an EMBL/GenBank/DDBJ whole genome shotgun (WGS) entry which is preliminary data.</text>
</comment>
<dbReference type="EMBL" id="VDEP01000515">
    <property type="protein sequence ID" value="KAA1064160.1"/>
    <property type="molecule type" value="Genomic_DNA"/>
</dbReference>
<dbReference type="FunFam" id="2.160.20.10:FF:000014">
    <property type="entry name" value="Pectinesterase"/>
    <property type="match status" value="1"/>
</dbReference>
<keyword evidence="13" id="KW-0812">Transmembrane</keyword>
<dbReference type="UniPathway" id="UPA00545">
    <property type="reaction ID" value="UER00823"/>
</dbReference>
<evidence type="ECO:0000256" key="7">
    <source>
        <dbReference type="ARBA" id="ARBA00022801"/>
    </source>
</evidence>
<evidence type="ECO:0000313" key="17">
    <source>
        <dbReference type="Proteomes" id="UP000324748"/>
    </source>
</evidence>
<evidence type="ECO:0000313" key="15">
    <source>
        <dbReference type="EMBL" id="KAA1064160.1"/>
    </source>
</evidence>
<dbReference type="OrthoDB" id="2019149at2759"/>
<organism evidence="15 18">
    <name type="scientific">Puccinia graminis f. sp. tritici</name>
    <dbReference type="NCBI Taxonomy" id="56615"/>
    <lineage>
        <taxon>Eukaryota</taxon>
        <taxon>Fungi</taxon>
        <taxon>Dikarya</taxon>
        <taxon>Basidiomycota</taxon>
        <taxon>Pucciniomycotina</taxon>
        <taxon>Pucciniomycetes</taxon>
        <taxon>Pucciniales</taxon>
        <taxon>Pucciniaceae</taxon>
        <taxon>Puccinia</taxon>
    </lineage>
</organism>
<keyword evidence="13" id="KW-1133">Transmembrane helix</keyword>
<sequence length="349" mass="38544">MAPSTAIYILFSLLFISHICVSSYVPSELSQPKRRQETFPSSTIPPPGSLVVRQTNAKQGDYNTISAAVNALKTLKGPQVIFIGPGTYHEQVHIKYKYPLRIQGYSSDPNSLTGNQVTVQVAVSAASHNGENAPSSAIWVQSPRFEMHNVNVINSFGTGTDTQAVALTAQGEKHVYKYCLFSSYQDTLLIKTASSYFYGCRVEGAVDFIFGSGSAWFEMADIVVKPPKHFATITAQRRAQGGNTMFVFNKSKVLPFSQDTQPGSVYFGRPWSPYSAVAFQSCYLSNIINPLGWIPWNESSDPRTQHVTYQEFNNYGPGSPTQKRQMSSMRSEPVKISDVLGSDYASWAH</sequence>
<keyword evidence="13" id="KW-0472">Membrane</keyword>
<feature type="transmembrane region" description="Helical" evidence="13">
    <location>
        <begin position="6"/>
        <end position="25"/>
    </location>
</feature>
<name>A0A5B0LJU8_PUCGR</name>
<keyword evidence="7 11" id="KW-0378">Hydrolase</keyword>
<evidence type="ECO:0000256" key="12">
    <source>
        <dbReference type="SAM" id="MobiDB-lite"/>
    </source>
</evidence>
<protein>
    <recommendedName>
        <fullName evidence="4 11">Pectinesterase</fullName>
        <ecNumber evidence="4 11">3.1.1.11</ecNumber>
    </recommendedName>
</protein>
<comment type="pathway">
    <text evidence="2 11">Glycan metabolism; pectin degradation; 2-dehydro-3-deoxy-D-gluconate from pectin: step 1/5.</text>
</comment>
<dbReference type="InterPro" id="IPR012334">
    <property type="entry name" value="Pectin_lyas_fold"/>
</dbReference>
<dbReference type="InterPro" id="IPR033131">
    <property type="entry name" value="Pectinesterase_Asp_AS"/>
</dbReference>
<dbReference type="GO" id="GO:0005576">
    <property type="term" value="C:extracellular region"/>
    <property type="evidence" value="ECO:0007669"/>
    <property type="project" value="UniProtKB-SubCell"/>
</dbReference>
<feature type="compositionally biased region" description="Polar residues" evidence="12">
    <location>
        <begin position="319"/>
        <end position="330"/>
    </location>
</feature>
<comment type="similarity">
    <text evidence="3">Belongs to the pectinesterase family.</text>
</comment>
<evidence type="ECO:0000256" key="11">
    <source>
        <dbReference type="RuleBase" id="RU000589"/>
    </source>
</evidence>
<comment type="subcellular location">
    <subcellularLocation>
        <location evidence="1 11">Secreted</location>
    </subcellularLocation>
</comment>
<dbReference type="AlphaFoldDB" id="A0A5B0LJU8"/>
<dbReference type="InterPro" id="IPR011050">
    <property type="entry name" value="Pectin_lyase_fold/virulence"/>
</dbReference>
<reference evidence="17 18" key="1">
    <citation type="submission" date="2019-05" db="EMBL/GenBank/DDBJ databases">
        <title>Emergence of the Ug99 lineage of the wheat stem rust pathogen through somatic hybridization.</title>
        <authorList>
            <person name="Li F."/>
            <person name="Upadhyaya N.M."/>
            <person name="Sperschneider J."/>
            <person name="Matny O."/>
            <person name="Nguyen-Phuc H."/>
            <person name="Mago R."/>
            <person name="Raley C."/>
            <person name="Miller M.E."/>
            <person name="Silverstein K.A.T."/>
            <person name="Henningsen E."/>
            <person name="Hirsch C.D."/>
            <person name="Visser B."/>
            <person name="Pretorius Z.A."/>
            <person name="Steffenson B.J."/>
            <person name="Schwessinger B."/>
            <person name="Dodds P.N."/>
            <person name="Figueroa M."/>
        </authorList>
    </citation>
    <scope>NUCLEOTIDE SEQUENCE [LARGE SCALE GENOMIC DNA]</scope>
    <source>
        <strain evidence="16">21-0</strain>
        <strain evidence="15 18">Ug99</strain>
    </source>
</reference>
<dbReference type="Gene3D" id="2.160.20.10">
    <property type="entry name" value="Single-stranded right-handed beta-helix, Pectin lyase-like"/>
    <property type="match status" value="1"/>
</dbReference>
<evidence type="ECO:0000313" key="18">
    <source>
        <dbReference type="Proteomes" id="UP000325313"/>
    </source>
</evidence>
<dbReference type="PROSITE" id="PS00503">
    <property type="entry name" value="PECTINESTERASE_2"/>
    <property type="match status" value="1"/>
</dbReference>
<accession>A0A5B0LJU8</accession>
<keyword evidence="17" id="KW-1185">Reference proteome</keyword>
<dbReference type="PANTHER" id="PTHR31321">
    <property type="entry name" value="ACYL-COA THIOESTER HYDROLASE YBHC-RELATED"/>
    <property type="match status" value="1"/>
</dbReference>
<comment type="catalytic activity">
    <reaction evidence="9 11">
        <text>[(1-&gt;4)-alpha-D-galacturonosyl methyl ester](n) + n H2O = [(1-&gt;4)-alpha-D-galacturonosyl](n) + n methanol + n H(+)</text>
        <dbReference type="Rhea" id="RHEA:22380"/>
        <dbReference type="Rhea" id="RHEA-COMP:14570"/>
        <dbReference type="Rhea" id="RHEA-COMP:14573"/>
        <dbReference type="ChEBI" id="CHEBI:15377"/>
        <dbReference type="ChEBI" id="CHEBI:15378"/>
        <dbReference type="ChEBI" id="CHEBI:17790"/>
        <dbReference type="ChEBI" id="CHEBI:140522"/>
        <dbReference type="ChEBI" id="CHEBI:140523"/>
        <dbReference type="EC" id="3.1.1.11"/>
    </reaction>
</comment>